<evidence type="ECO:0000256" key="1">
    <source>
        <dbReference type="ARBA" id="ARBA00007644"/>
    </source>
</evidence>
<comment type="cofactor">
    <cofactor evidence="2">
        <name>Mn(2+)</name>
        <dbReference type="ChEBI" id="CHEBI:29035"/>
    </cofactor>
    <text evidence="2">Binds 2 manganese ions per subunit.</text>
</comment>
<evidence type="ECO:0000256" key="2">
    <source>
        <dbReference type="PIRSR" id="PIRSR607760-1"/>
    </source>
</evidence>
<comment type="caution">
    <text evidence="4">The sequence shown here is derived from an EMBL/GenBank/DDBJ whole genome shotgun (WGS) entry which is preliminary data.</text>
</comment>
<feature type="binding site" evidence="3">
    <location>
        <position position="60"/>
    </location>
    <ligand>
        <name>Ca(2+)</name>
        <dbReference type="ChEBI" id="CHEBI:29108"/>
    </ligand>
</feature>
<name>A0A2C6MDC1_9FIRM</name>
<dbReference type="EMBL" id="AWQQ01000088">
    <property type="protein sequence ID" value="PHJ37564.1"/>
    <property type="molecule type" value="Genomic_DNA"/>
</dbReference>
<dbReference type="AlphaFoldDB" id="A0A2C6MDC1"/>
<feature type="binding site" evidence="2">
    <location>
        <position position="35"/>
    </location>
    <ligand>
        <name>Mn(2+)</name>
        <dbReference type="ChEBI" id="CHEBI:29035"/>
        <label>1</label>
    </ligand>
</feature>
<feature type="binding site" evidence="2">
    <location>
        <position position="65"/>
    </location>
    <ligand>
        <name>Mn(2+)</name>
        <dbReference type="ChEBI" id="CHEBI:29035"/>
        <label>1</label>
    </ligand>
</feature>
<dbReference type="InterPro" id="IPR007760">
    <property type="entry name" value="Mn_catalase"/>
</dbReference>
<gene>
    <name evidence="4" type="ORF">P378_15025</name>
</gene>
<feature type="binding site" evidence="2">
    <location>
        <position position="68"/>
    </location>
    <ligand>
        <name>Mn(2+)</name>
        <dbReference type="ChEBI" id="CHEBI:29035"/>
        <label>1</label>
    </ligand>
</feature>
<evidence type="ECO:0000256" key="3">
    <source>
        <dbReference type="PIRSR" id="PIRSR607760-2"/>
    </source>
</evidence>
<organism evidence="4 5">
    <name type="scientific">Desulforamulus profundi</name>
    <dbReference type="NCBI Taxonomy" id="1383067"/>
    <lineage>
        <taxon>Bacteria</taxon>
        <taxon>Bacillati</taxon>
        <taxon>Bacillota</taxon>
        <taxon>Clostridia</taxon>
        <taxon>Eubacteriales</taxon>
        <taxon>Peptococcaceae</taxon>
        <taxon>Desulforamulus</taxon>
    </lineage>
</organism>
<proteinExistence type="inferred from homology"/>
<reference evidence="4 5" key="1">
    <citation type="submission" date="2013-09" db="EMBL/GenBank/DDBJ databases">
        <title>Biodegradation of hydrocarbons in the deep terrestrial subsurface : characterization of a microbial consortium composed of two Desulfotomaculum species originating from a deep geological formation.</title>
        <authorList>
            <person name="Aullo T."/>
            <person name="Berlendis S."/>
            <person name="Lascourreges J.-F."/>
            <person name="Dessort D."/>
            <person name="Saint-Laurent S."/>
            <person name="Schraauwers B."/>
            <person name="Mas J."/>
            <person name="Magot M."/>
            <person name="Ranchou-Peyruse A."/>
        </authorList>
    </citation>
    <scope>NUCLEOTIDE SEQUENCE [LARGE SCALE GENOMIC DNA]</scope>
    <source>
        <strain evidence="4 5">Bs107</strain>
    </source>
</reference>
<keyword evidence="5" id="KW-1185">Reference proteome</keyword>
<dbReference type="RefSeq" id="WP_099083607.1">
    <property type="nucleotide sequence ID" value="NZ_AWQQ01000088.1"/>
</dbReference>
<dbReference type="Proteomes" id="UP000222564">
    <property type="component" value="Unassembled WGS sequence"/>
</dbReference>
<dbReference type="OrthoDB" id="9800585at2"/>
<dbReference type="GO" id="GO:0046872">
    <property type="term" value="F:metal ion binding"/>
    <property type="evidence" value="ECO:0007669"/>
    <property type="project" value="UniProtKB-KW"/>
</dbReference>
<dbReference type="Pfam" id="PF05067">
    <property type="entry name" value="Mn_catalase"/>
    <property type="match status" value="1"/>
</dbReference>
<keyword evidence="2" id="KW-0479">Metal-binding</keyword>
<comment type="similarity">
    <text evidence="1">Belongs to the manganese catalase family.</text>
</comment>
<dbReference type="Gene3D" id="1.20.1260.10">
    <property type="match status" value="1"/>
</dbReference>
<dbReference type="InterPro" id="IPR009078">
    <property type="entry name" value="Ferritin-like_SF"/>
</dbReference>
<accession>A0A2C6MDC1</accession>
<dbReference type="InterPro" id="IPR039377">
    <property type="entry name" value="Mn_catalase_dom"/>
</dbReference>
<dbReference type="SUPFAM" id="SSF47240">
    <property type="entry name" value="Ferritin-like"/>
    <property type="match status" value="1"/>
</dbReference>
<evidence type="ECO:0000313" key="4">
    <source>
        <dbReference type="EMBL" id="PHJ37564.1"/>
    </source>
</evidence>
<feature type="binding site" evidence="2">
    <location>
        <position position="169"/>
    </location>
    <ligand>
        <name>Mn(2+)</name>
        <dbReference type="ChEBI" id="CHEBI:29035"/>
        <label>1</label>
    </ligand>
</feature>
<evidence type="ECO:0000313" key="5">
    <source>
        <dbReference type="Proteomes" id="UP000222564"/>
    </source>
</evidence>
<keyword evidence="3" id="KW-0106">Calcium</keyword>
<keyword evidence="2" id="KW-0464">Manganese</keyword>
<feature type="binding site" evidence="2">
    <location>
        <position position="136"/>
    </location>
    <ligand>
        <name>Mn(2+)</name>
        <dbReference type="ChEBI" id="CHEBI:29035"/>
        <label>1</label>
    </ligand>
</feature>
<comment type="cofactor">
    <cofactor evidence="3">
        <name>Ca(2+)</name>
        <dbReference type="ChEBI" id="CHEBI:29108"/>
    </cofactor>
    <text evidence="3">Binds 1 Ca(2+) ion per subunit.</text>
</comment>
<protein>
    <submittedName>
        <fullName evidence="4">CotJC</fullName>
    </submittedName>
</protein>
<dbReference type="CDD" id="cd01051">
    <property type="entry name" value="Mn_catalase"/>
    <property type="match status" value="1"/>
</dbReference>
<dbReference type="InterPro" id="IPR012347">
    <property type="entry name" value="Ferritin-like"/>
</dbReference>
<sequence length="190" mass="21642">MWIYEKKIQVPVKVTRPDPRMAKYVIAQYGGPEGELSAALRYLNMRYTMPTSKAKGVLTDIGTEELAHMEVVATLVYKLLEGVPVEAIKAADLGGFYAEHDKSLYWVNPEGVPWIAAYVSATGDPIADLHENLAAEQKARAVYENLIHLTDDPCVKDVLRFLREREVVHFQRFGETLMDIQEYMSQKKFY</sequence>